<dbReference type="RefSeq" id="WP_218602041.1">
    <property type="nucleotide sequence ID" value="NZ_JADQDJ010000045.1"/>
</dbReference>
<evidence type="ECO:0000313" key="2">
    <source>
        <dbReference type="EMBL" id="MBW0133166.1"/>
    </source>
</evidence>
<accession>A0ABS6UMK0</accession>
<evidence type="ECO:0000256" key="1">
    <source>
        <dbReference type="SAM" id="MobiDB-lite"/>
    </source>
</evidence>
<feature type="compositionally biased region" description="Low complexity" evidence="1">
    <location>
        <begin position="36"/>
        <end position="57"/>
    </location>
</feature>
<reference evidence="2 3" key="1">
    <citation type="submission" date="2020-11" db="EMBL/GenBank/DDBJ databases">
        <title>Pseudonocardia abyssalis sp. nov. and Pseudonocardia oceani sp. nov., description and phylogenomic analysis of two novel actinomycetes isolated from the deep Southern Ocean.</title>
        <authorList>
            <person name="Parra J."/>
        </authorList>
    </citation>
    <scope>NUCLEOTIDE SEQUENCE [LARGE SCALE GENOMIC DNA]</scope>
    <source>
        <strain evidence="2 3">KRD-168</strain>
    </source>
</reference>
<protein>
    <submittedName>
        <fullName evidence="2">Uncharacterized protein</fullName>
    </submittedName>
</protein>
<dbReference type="Proteomes" id="UP000694287">
    <property type="component" value="Unassembled WGS sequence"/>
</dbReference>
<dbReference type="EMBL" id="JADQDK010000001">
    <property type="protein sequence ID" value="MBW0133166.1"/>
    <property type="molecule type" value="Genomic_DNA"/>
</dbReference>
<sequence length="325" mass="33499">MIQVPSTGMGRGLLAVLLIAGCLLAFVVGVRGSGQAPTTAAAPSAPPATTAPATPDTGWRPSGQEEQAEIKQVASGFVERVGSWSAGESRDPAARVVAAGYPADLAVLAGPLLDVDTPAAVTTVRYPQLGGLTERSASVIVAARQQLGTTTREVTVDIRAVRDDAGWRVSGSIDPARPDVVPARPDGPTPVGQAVLDTPGVELHGPARRDIEERRVSDGILTVVAALADSYELEIQVAVTGHPGTVFPRSRVSNHAVGRAVDIRAIDGRPVVDIPRDDPVLAEVMAVAARTGATEVGGPIAIPGPAFFTDQVHQDHLHLGISAGR</sequence>
<keyword evidence="3" id="KW-1185">Reference proteome</keyword>
<name>A0ABS6UMK0_9PSEU</name>
<gene>
    <name evidence="2" type="ORF">I4I81_02695</name>
</gene>
<evidence type="ECO:0000313" key="3">
    <source>
        <dbReference type="Proteomes" id="UP000694287"/>
    </source>
</evidence>
<organism evidence="2 3">
    <name type="scientific">Pseudonocardia abyssalis</name>
    <dbReference type="NCBI Taxonomy" id="2792008"/>
    <lineage>
        <taxon>Bacteria</taxon>
        <taxon>Bacillati</taxon>
        <taxon>Actinomycetota</taxon>
        <taxon>Actinomycetes</taxon>
        <taxon>Pseudonocardiales</taxon>
        <taxon>Pseudonocardiaceae</taxon>
        <taxon>Pseudonocardia</taxon>
    </lineage>
</organism>
<comment type="caution">
    <text evidence="2">The sequence shown here is derived from an EMBL/GenBank/DDBJ whole genome shotgun (WGS) entry which is preliminary data.</text>
</comment>
<proteinExistence type="predicted"/>
<feature type="region of interest" description="Disordered" evidence="1">
    <location>
        <begin position="36"/>
        <end position="63"/>
    </location>
</feature>